<reference evidence="2" key="1">
    <citation type="journal article" date="2019" name="Int. J. Syst. Evol. Microbiol.">
        <title>The Global Catalogue of Microorganisms (GCM) 10K type strain sequencing project: providing services to taxonomists for standard genome sequencing and annotation.</title>
        <authorList>
            <consortium name="The Broad Institute Genomics Platform"/>
            <consortium name="The Broad Institute Genome Sequencing Center for Infectious Disease"/>
            <person name="Wu L."/>
            <person name="Ma J."/>
        </authorList>
    </citation>
    <scope>NUCLEOTIDE SEQUENCE [LARGE SCALE GENOMIC DNA]</scope>
    <source>
        <strain evidence="2">CCM 8725</strain>
    </source>
</reference>
<accession>A0ABW5F5F4</accession>
<dbReference type="EMBL" id="JBHUKY010000021">
    <property type="protein sequence ID" value="MFD2410293.1"/>
    <property type="molecule type" value="Genomic_DNA"/>
</dbReference>
<proteinExistence type="predicted"/>
<organism evidence="1 2">
    <name type="scientific">Paenibacillus rhizoplanae</name>
    <dbReference type="NCBI Taxonomy" id="1917181"/>
    <lineage>
        <taxon>Bacteria</taxon>
        <taxon>Bacillati</taxon>
        <taxon>Bacillota</taxon>
        <taxon>Bacilli</taxon>
        <taxon>Bacillales</taxon>
        <taxon>Paenibacillaceae</taxon>
        <taxon>Paenibacillus</taxon>
    </lineage>
</organism>
<protein>
    <submittedName>
        <fullName evidence="1">DUF4179 domain-containing protein</fullName>
    </submittedName>
</protein>
<dbReference type="RefSeq" id="WP_379256702.1">
    <property type="nucleotide sequence ID" value="NZ_JBHSVQ010000001.1"/>
</dbReference>
<name>A0ABW5F5F4_9BACL</name>
<keyword evidence="2" id="KW-1185">Reference proteome</keyword>
<comment type="caution">
    <text evidence="1">The sequence shown here is derived from an EMBL/GenBank/DDBJ whole genome shotgun (WGS) entry which is preliminary data.</text>
</comment>
<evidence type="ECO:0000313" key="2">
    <source>
        <dbReference type="Proteomes" id="UP001597448"/>
    </source>
</evidence>
<sequence>MKSQGAAPDQAAIFQSYGPFEKYIPAVMTTNAVSSAIEDGLVQRVTGVTAEQNGFVLTVDGIAADQKGIIVLYSLQNKTDENARVAHIQLTSAVSNPLHTSLGPDNSISPKRITYGYEVRQWESDDAGALPDQIKFELELGKYKQFTPASADSPLAKFSVALPLDREQIAKAGETVHVDKTLEIDGQKIEINEVYLAASGIYLDYTCDPLNSKQIFSMYKPGLLAGGSGDYTYLALRAASFTDSGGRLIFANDSSLTQSLQLQIKGILALDKKATQLIIDTDKQQIIKAPDQNLQMSVHNTERGSTLVLEYYSQAQTNSIYNDLMLGQKFTDGAGTVHSADKFDIDIPRRTEPENAKSIPHMYYKGLGSNKYPQPLTFTIEAYPALIKEKLSLPIR</sequence>
<evidence type="ECO:0000313" key="1">
    <source>
        <dbReference type="EMBL" id="MFD2410293.1"/>
    </source>
</evidence>
<dbReference type="Proteomes" id="UP001597448">
    <property type="component" value="Unassembled WGS sequence"/>
</dbReference>
<gene>
    <name evidence="1" type="ORF">ACFSX3_10460</name>
</gene>